<reference evidence="2 3" key="1">
    <citation type="submission" date="2020-08" db="EMBL/GenBank/DDBJ databases">
        <title>novel species in genus Nocardioides.</title>
        <authorList>
            <person name="Zhang G."/>
        </authorList>
    </citation>
    <scope>NUCLEOTIDE SEQUENCE [LARGE SCALE GENOMIC DNA]</scope>
    <source>
        <strain evidence="2 3">SC8A-24</strain>
    </source>
</reference>
<dbReference type="PANTHER" id="PTHR47992">
    <property type="entry name" value="PROTEIN PHOSPHATASE"/>
    <property type="match status" value="1"/>
</dbReference>
<sequence>MRGGSGEIGTLVQEPGQALVRPAAQLVGERAVSGHPLNATEPPVKAVELHHGAATDVGLVREVNEDSYLAAPPVFVVADGMGGHEGGDVASAIVVEEFGRLADAGYDPARGTDVIAGTLRDCQRRISEYGAAQRARGAGGFHAGTTAVVALLVEDHGEPKWLLANLGDSRIYRFSEGRLEQVSVDHSVVQELVEAGAITEDDAAVHPERHVITRALGGPDAAEADYFLLPLGSVERLVLCSDGVTGMIGDDLMAEILARADDPRDAADQLVGAALAAGGKDNATVVVVDVVGLVSEFSYDSDAQRVSLEQKLGALP</sequence>
<evidence type="ECO:0000313" key="3">
    <source>
        <dbReference type="Proteomes" id="UP000604001"/>
    </source>
</evidence>
<accession>A0ABR6UB47</accession>
<dbReference type="PROSITE" id="PS51746">
    <property type="entry name" value="PPM_2"/>
    <property type="match status" value="1"/>
</dbReference>
<gene>
    <name evidence="2" type="ORF">H7344_14935</name>
</gene>
<comment type="caution">
    <text evidence="2">The sequence shown here is derived from an EMBL/GenBank/DDBJ whole genome shotgun (WGS) entry which is preliminary data.</text>
</comment>
<dbReference type="Proteomes" id="UP000604001">
    <property type="component" value="Unassembled WGS sequence"/>
</dbReference>
<keyword evidence="3" id="KW-1185">Reference proteome</keyword>
<evidence type="ECO:0000313" key="2">
    <source>
        <dbReference type="EMBL" id="MBC2961595.1"/>
    </source>
</evidence>
<protein>
    <submittedName>
        <fullName evidence="2">Serine/threonine-protein phosphatase</fullName>
    </submittedName>
</protein>
<proteinExistence type="predicted"/>
<dbReference type="SMART" id="SM00332">
    <property type="entry name" value="PP2Cc"/>
    <property type="match status" value="1"/>
</dbReference>
<name>A0ABR6UB47_9ACTN</name>
<feature type="domain" description="PPM-type phosphatase" evidence="1">
    <location>
        <begin position="50"/>
        <end position="290"/>
    </location>
</feature>
<evidence type="ECO:0000259" key="1">
    <source>
        <dbReference type="PROSITE" id="PS51746"/>
    </source>
</evidence>
<dbReference type="Gene3D" id="3.60.40.10">
    <property type="entry name" value="PPM-type phosphatase domain"/>
    <property type="match status" value="1"/>
</dbReference>
<dbReference type="InterPro" id="IPR001932">
    <property type="entry name" value="PPM-type_phosphatase-like_dom"/>
</dbReference>
<organism evidence="2 3">
    <name type="scientific">Nocardioides deserti</name>
    <dbReference type="NCBI Taxonomy" id="1588644"/>
    <lineage>
        <taxon>Bacteria</taxon>
        <taxon>Bacillati</taxon>
        <taxon>Actinomycetota</taxon>
        <taxon>Actinomycetes</taxon>
        <taxon>Propionibacteriales</taxon>
        <taxon>Nocardioidaceae</taxon>
        <taxon>Nocardioides</taxon>
    </lineage>
</organism>
<dbReference type="Pfam" id="PF13672">
    <property type="entry name" value="PP2C_2"/>
    <property type="match status" value="1"/>
</dbReference>
<dbReference type="CDD" id="cd00143">
    <property type="entry name" value="PP2Cc"/>
    <property type="match status" value="1"/>
</dbReference>
<dbReference type="InterPro" id="IPR036457">
    <property type="entry name" value="PPM-type-like_dom_sf"/>
</dbReference>
<dbReference type="SMART" id="SM00331">
    <property type="entry name" value="PP2C_SIG"/>
    <property type="match status" value="1"/>
</dbReference>
<dbReference type="InterPro" id="IPR015655">
    <property type="entry name" value="PP2C"/>
</dbReference>
<dbReference type="EMBL" id="JACMYC010000009">
    <property type="protein sequence ID" value="MBC2961595.1"/>
    <property type="molecule type" value="Genomic_DNA"/>
</dbReference>
<dbReference type="SUPFAM" id="SSF81606">
    <property type="entry name" value="PP2C-like"/>
    <property type="match status" value="1"/>
</dbReference>